<dbReference type="RefSeq" id="WP_129970425.1">
    <property type="nucleotide sequence ID" value="NZ_JACCEW010000005.1"/>
</dbReference>
<dbReference type="HAMAP" id="MF_01844">
    <property type="entry name" value="NhaA"/>
    <property type="match status" value="1"/>
</dbReference>
<proteinExistence type="inferred from homology"/>
<organism evidence="7 8">
    <name type="scientific">Allopusillimonas soli</name>
    <dbReference type="NCBI Taxonomy" id="659016"/>
    <lineage>
        <taxon>Bacteria</taxon>
        <taxon>Pseudomonadati</taxon>
        <taxon>Pseudomonadota</taxon>
        <taxon>Betaproteobacteria</taxon>
        <taxon>Burkholderiales</taxon>
        <taxon>Alcaligenaceae</taxon>
        <taxon>Allopusillimonas</taxon>
    </lineage>
</organism>
<dbReference type="EMBL" id="JACCEW010000005">
    <property type="protein sequence ID" value="NYT38245.1"/>
    <property type="molecule type" value="Genomic_DNA"/>
</dbReference>
<feature type="transmembrane region" description="Helical" evidence="6">
    <location>
        <begin position="144"/>
        <end position="163"/>
    </location>
</feature>
<keyword evidence="6" id="KW-0050">Antiport</keyword>
<dbReference type="AlphaFoldDB" id="A0A853FBT9"/>
<feature type="transmembrane region" description="Helical" evidence="6">
    <location>
        <begin position="27"/>
        <end position="49"/>
    </location>
</feature>
<dbReference type="InterPro" id="IPR023171">
    <property type="entry name" value="Na/H_antiporter_dom_sf"/>
</dbReference>
<dbReference type="Pfam" id="PF06965">
    <property type="entry name" value="Na_H_antiport_1"/>
    <property type="match status" value="1"/>
</dbReference>
<dbReference type="InterPro" id="IPR004670">
    <property type="entry name" value="NhaA"/>
</dbReference>
<keyword evidence="6" id="KW-0813">Transport</keyword>
<comment type="similarity">
    <text evidence="6">Belongs to the NhaA Na(+)/H(+) (TC 2.A.33) antiporter family.</text>
</comment>
<comment type="caution">
    <text evidence="7">The sequence shown here is derived from an EMBL/GenBank/DDBJ whole genome shotgun (WGS) entry which is preliminary data.</text>
</comment>
<comment type="subcellular location">
    <subcellularLocation>
        <location evidence="1">Cell inner membrane</location>
        <topology evidence="1">Multi-pass membrane protein</topology>
    </subcellularLocation>
    <subcellularLocation>
        <location evidence="6">Cell membrane</location>
        <topology evidence="6">Multi-pass membrane protein</topology>
    </subcellularLocation>
</comment>
<comment type="function">
    <text evidence="6">Na(+)/H(+) antiporter that extrudes sodium in exchange for external protons.</text>
</comment>
<keyword evidence="3 6" id="KW-0812">Transmembrane</keyword>
<feature type="transmembrane region" description="Helical" evidence="6">
    <location>
        <begin position="110"/>
        <end position="132"/>
    </location>
</feature>
<reference evidence="7 8" key="1">
    <citation type="submission" date="2020-07" db="EMBL/GenBank/DDBJ databases">
        <title>Taxonomic revisions and descriptions of new bacterial species based on genomic comparisons in the high-G+C-content subgroup of the family Alcaligenaceae.</title>
        <authorList>
            <person name="Szabo A."/>
            <person name="Felfoldi T."/>
        </authorList>
    </citation>
    <scope>NUCLEOTIDE SEQUENCE [LARGE SCALE GENOMIC DNA]</scope>
    <source>
        <strain evidence="7 8">DSM 25264</strain>
    </source>
</reference>
<comment type="catalytic activity">
    <reaction evidence="6">
        <text>Na(+)(in) + 2 H(+)(out) = Na(+)(out) + 2 H(+)(in)</text>
        <dbReference type="Rhea" id="RHEA:29251"/>
        <dbReference type="ChEBI" id="CHEBI:15378"/>
        <dbReference type="ChEBI" id="CHEBI:29101"/>
    </reaction>
</comment>
<keyword evidence="6" id="KW-0406">Ion transport</keyword>
<dbReference type="PANTHER" id="PTHR30341:SF0">
    <property type="entry name" value="NA(+)_H(+) ANTIPORTER NHAA"/>
    <property type="match status" value="1"/>
</dbReference>
<keyword evidence="5 6" id="KW-0472">Membrane</keyword>
<evidence type="ECO:0000313" key="8">
    <source>
        <dbReference type="Proteomes" id="UP000580517"/>
    </source>
</evidence>
<dbReference type="OrthoDB" id="9808135at2"/>
<keyword evidence="6" id="KW-0739">Sodium transport</keyword>
<evidence type="ECO:0000256" key="6">
    <source>
        <dbReference type="HAMAP-Rule" id="MF_01844"/>
    </source>
</evidence>
<name>A0A853FBT9_9BURK</name>
<keyword evidence="6" id="KW-0915">Sodium</keyword>
<gene>
    <name evidence="6 7" type="primary">nhaA</name>
    <name evidence="7" type="ORF">H0A68_15280</name>
</gene>
<evidence type="ECO:0000313" key="7">
    <source>
        <dbReference type="EMBL" id="NYT38245.1"/>
    </source>
</evidence>
<dbReference type="NCBIfam" id="TIGR00773">
    <property type="entry name" value="NhaA"/>
    <property type="match status" value="1"/>
</dbReference>
<dbReference type="Proteomes" id="UP000580517">
    <property type="component" value="Unassembled WGS sequence"/>
</dbReference>
<evidence type="ECO:0000256" key="4">
    <source>
        <dbReference type="ARBA" id="ARBA00022989"/>
    </source>
</evidence>
<evidence type="ECO:0000256" key="1">
    <source>
        <dbReference type="ARBA" id="ARBA00004429"/>
    </source>
</evidence>
<feature type="transmembrane region" description="Helical" evidence="6">
    <location>
        <begin position="419"/>
        <end position="439"/>
    </location>
</feature>
<protein>
    <recommendedName>
        <fullName evidence="6">Na(+)/H(+) antiporter NhaA</fullName>
    </recommendedName>
    <alternativeName>
        <fullName evidence="6">Sodium/proton antiporter NhaA</fullName>
    </alternativeName>
</protein>
<keyword evidence="8" id="KW-1185">Reference proteome</keyword>
<evidence type="ECO:0000256" key="2">
    <source>
        <dbReference type="ARBA" id="ARBA00022475"/>
    </source>
</evidence>
<sequence length="460" mass="47941">MASNFPHRTPPRAQVFAENAFAALSRFLHIEAVSGILLLIAAAAALIWANSPYSDSYHALWHARIGVDIGGFSYVQSLHFWINDALMTVFFLVVGMEIRREIHEGALASIRLASLPLAAAVGGVLLPAAIYLVFNTDPATRVGWAVPTATDIAFAVGVLALLGRAIPGSVRIFLLALAIIDDIVAVLIIALFYSGGLDYTGLAVAALGIAMVLGLQRVGAGSALAYIVPGAVLWTGLLMTGAHPTLAGVVLGLLTPVALRPAHHAPLHLAASAVGDLQARQAGAEHDPHHLGVPLRQLRLAQRDMLPPVTRVQMALHPWVAFGVMPLFALANAGVTLDGINLAADGSRAVLAGVLVALALGKPMGVVAASWLAVRVGGCQLPEGMNWPAVWLVGLLAGIGFTMSIFIATLAFQNLNLLAAAKLGVLMASVLSALLGLAWGRAVVVRRTRSHSRGPDPSSA</sequence>
<evidence type="ECO:0000256" key="3">
    <source>
        <dbReference type="ARBA" id="ARBA00022692"/>
    </source>
</evidence>
<evidence type="ECO:0000256" key="5">
    <source>
        <dbReference type="ARBA" id="ARBA00023136"/>
    </source>
</evidence>
<dbReference type="GO" id="GO:0005886">
    <property type="term" value="C:plasma membrane"/>
    <property type="evidence" value="ECO:0007669"/>
    <property type="project" value="UniProtKB-SubCell"/>
</dbReference>
<keyword evidence="4 6" id="KW-1133">Transmembrane helix</keyword>
<dbReference type="GO" id="GO:0015385">
    <property type="term" value="F:sodium:proton antiporter activity"/>
    <property type="evidence" value="ECO:0007669"/>
    <property type="project" value="UniProtKB-UniRule"/>
</dbReference>
<dbReference type="PANTHER" id="PTHR30341">
    <property type="entry name" value="SODIUM ION/PROTON ANTIPORTER NHAA-RELATED"/>
    <property type="match status" value="1"/>
</dbReference>
<keyword evidence="2 6" id="KW-1003">Cell membrane</keyword>
<feature type="transmembrane region" description="Helical" evidence="6">
    <location>
        <begin position="172"/>
        <end position="193"/>
    </location>
</feature>
<accession>A0A853FBT9</accession>
<feature type="transmembrane region" description="Helical" evidence="6">
    <location>
        <begin position="80"/>
        <end position="98"/>
    </location>
</feature>
<dbReference type="GO" id="GO:0006885">
    <property type="term" value="P:regulation of pH"/>
    <property type="evidence" value="ECO:0007669"/>
    <property type="project" value="UniProtKB-UniRule"/>
</dbReference>
<feature type="transmembrane region" description="Helical" evidence="6">
    <location>
        <begin position="389"/>
        <end position="412"/>
    </location>
</feature>
<dbReference type="Gene3D" id="1.20.1530.10">
    <property type="entry name" value="Na+/H+ antiporter like domain"/>
    <property type="match status" value="1"/>
</dbReference>
<feature type="transmembrane region" description="Helical" evidence="6">
    <location>
        <begin position="349"/>
        <end position="374"/>
    </location>
</feature>
<feature type="transmembrane region" description="Helical" evidence="6">
    <location>
        <begin position="316"/>
        <end position="337"/>
    </location>
</feature>